<accession>R4YYW4</accession>
<proteinExistence type="predicted"/>
<organism evidence="2 3">
    <name type="scientific">Candidatus Neomicrothrix parvicella RN1</name>
    <dbReference type="NCBI Taxonomy" id="1229780"/>
    <lineage>
        <taxon>Bacteria</taxon>
        <taxon>Bacillati</taxon>
        <taxon>Actinomycetota</taxon>
        <taxon>Acidimicrobiia</taxon>
        <taxon>Acidimicrobiales</taxon>
        <taxon>Microthrixaceae</taxon>
        <taxon>Candidatus Neomicrothrix</taxon>
    </lineage>
</organism>
<dbReference type="HOGENOM" id="CLU_908162_0_0_11"/>
<dbReference type="AlphaFoldDB" id="R4YYW4"/>
<evidence type="ECO:0000313" key="2">
    <source>
        <dbReference type="EMBL" id="CCM63774.1"/>
    </source>
</evidence>
<feature type="region of interest" description="Disordered" evidence="1">
    <location>
        <begin position="268"/>
        <end position="298"/>
    </location>
</feature>
<evidence type="ECO:0000256" key="1">
    <source>
        <dbReference type="SAM" id="MobiDB-lite"/>
    </source>
</evidence>
<comment type="caution">
    <text evidence="2">The sequence shown here is derived from an EMBL/GenBank/DDBJ whole genome shotgun (WGS) entry which is preliminary data.</text>
</comment>
<evidence type="ECO:0000313" key="3">
    <source>
        <dbReference type="Proteomes" id="UP000018291"/>
    </source>
</evidence>
<keyword evidence="3" id="KW-1185">Reference proteome</keyword>
<feature type="compositionally biased region" description="Basic and acidic residues" evidence="1">
    <location>
        <begin position="271"/>
        <end position="290"/>
    </location>
</feature>
<name>R4YYW4_9ACTN</name>
<sequence length="306" mass="33281">MPPCLRPLCARQYACIFHLFDAGGLDHRALRPGPFALGVEHLGRWAGSVRHHQRTVATRDGVGRLVGIGPVGGDANAVGLQRLPVVLPTILPEVGDRAQHKGEARRGGRCVLCHQQASVPGIGQVLQRGRHRQVPLIKPGLVCVDAHLAGVDGDHGVSPRALHPVALRHQLEDVLGQRLEQLGCERAGERRVVDTEQHVALRPAGREHRPGGHRPCVTLLQQRDVPPRLLGERSCGGVIQRECVVGQKLHVAGRIRWIAVVRRRGVVTTGDKQRGNDEGADRRKPAERPLRTGPGRSADRCQVMCA</sequence>
<dbReference type="Proteomes" id="UP000018291">
    <property type="component" value="Unassembled WGS sequence"/>
</dbReference>
<gene>
    <name evidence="2" type="ORF">BN381_290142</name>
</gene>
<dbReference type="EMBL" id="CANL01000022">
    <property type="protein sequence ID" value="CCM63774.1"/>
    <property type="molecule type" value="Genomic_DNA"/>
</dbReference>
<protein>
    <submittedName>
        <fullName evidence="2">Uncharacterized protein</fullName>
    </submittedName>
</protein>
<reference evidence="2 3" key="1">
    <citation type="journal article" date="2013" name="ISME J.">
        <title>Metabolic model for the filamentous 'Candidatus Microthrix parvicella' based on genomic and metagenomic analyses.</title>
        <authorList>
            <person name="Jon McIlroy S."/>
            <person name="Kristiansen R."/>
            <person name="Albertsen M."/>
            <person name="Michael Karst S."/>
            <person name="Rossetti S."/>
            <person name="Lund Nielsen J."/>
            <person name="Tandoi V."/>
            <person name="James Seviour R."/>
            <person name="Nielsen P.H."/>
        </authorList>
    </citation>
    <scope>NUCLEOTIDE SEQUENCE [LARGE SCALE GENOMIC DNA]</scope>
    <source>
        <strain evidence="2 3">RN1</strain>
    </source>
</reference>